<keyword evidence="2" id="KW-0067">ATP-binding</keyword>
<dbReference type="Proteomes" id="UP001064879">
    <property type="component" value="Chromosome"/>
</dbReference>
<dbReference type="RefSeq" id="WP_265417412.1">
    <property type="nucleotide sequence ID" value="NZ_CP093443.1"/>
</dbReference>
<feature type="region of interest" description="Disordered" evidence="4">
    <location>
        <begin position="847"/>
        <end position="868"/>
    </location>
</feature>
<keyword evidence="2" id="KW-0347">Helicase</keyword>
<evidence type="ECO:0000259" key="5">
    <source>
        <dbReference type="Pfam" id="PF12705"/>
    </source>
</evidence>
<dbReference type="EMBL" id="CP093443">
    <property type="protein sequence ID" value="UVI34732.1"/>
    <property type="molecule type" value="Genomic_DNA"/>
</dbReference>
<evidence type="ECO:0000313" key="6">
    <source>
        <dbReference type="EMBL" id="UVI34732.1"/>
    </source>
</evidence>
<dbReference type="InterPro" id="IPR038726">
    <property type="entry name" value="PDDEXK_AddAB-type"/>
</dbReference>
<accession>A0ABY5SJV0</accession>
<evidence type="ECO:0000256" key="2">
    <source>
        <dbReference type="ARBA" id="ARBA00022806"/>
    </source>
</evidence>
<feature type="domain" description="PD-(D/E)XK endonuclease-like" evidence="5">
    <location>
        <begin position="634"/>
        <end position="825"/>
    </location>
</feature>
<dbReference type="Pfam" id="PF12705">
    <property type="entry name" value="PDDEXK_1"/>
    <property type="match status" value="1"/>
</dbReference>
<evidence type="ECO:0000256" key="3">
    <source>
        <dbReference type="ARBA" id="ARBA00023204"/>
    </source>
</evidence>
<reference evidence="6" key="1">
    <citation type="submission" date="2022-03" db="EMBL/GenBank/DDBJ databases">
        <title>Brevibacterium spongiae sp. nov., isolated from marine sponge.</title>
        <authorList>
            <person name="Li Z."/>
            <person name="Zhang M."/>
        </authorList>
    </citation>
    <scope>NUCLEOTIDE SEQUENCE</scope>
    <source>
        <strain evidence="6">WHS-Z9</strain>
    </source>
</reference>
<organism evidence="6 7">
    <name type="scientific">Brevibacterium spongiae</name>
    <dbReference type="NCBI Taxonomy" id="2909672"/>
    <lineage>
        <taxon>Bacteria</taxon>
        <taxon>Bacillati</taxon>
        <taxon>Actinomycetota</taxon>
        <taxon>Actinomycetes</taxon>
        <taxon>Micrococcales</taxon>
        <taxon>Brevibacteriaceae</taxon>
        <taxon>Brevibacterium</taxon>
    </lineage>
</organism>
<sequence length="955" mass="104290">MRIVFGWNLDRVPWTTDDSGTTVVTGPLGMLGILQARLGTTRPTADRTFRIAQYRALLERADHPWYRQSFVNDPWHTAQHLLEMRDDAIEAGWSPNLKPTDYSAHPRLDALSEVEALVVLGSSHDTTATLAAGRADDLREVLELLRIHSSNWPLGISSIELRDQRNTLPQVWQDIVNAVETLGVAVSETIANSATPELTIVRGPDEWSTAEAAARYLAHLTNRDRLCIIAGDSTSVLDQQLLRRDTPTLGVPSATTTTPSAQVLPVFLSAVLPPTDIRRVADFLHLSFGSDGGESPAKKLVPHVVSSVLLKALAREPGISGDEHSAWMTALRTLHDRALTQPETLTSAWNTARILDEFLRVSPPLVHDDELVLNSLPLALDWLSTRLRRLSAHHRANGENASSDGTQTTTDSFLDEAAGHLDSFRAALGKLGTKTLRPRELFDIVESCAPRSTTAVATAQAADWTVVSDPSEVPVGTGAIVWWSSHRNATSSAESWDPTEIAVLADAGVHIATVANRERLRQAAELRGIRTASTLVCFCPDTSQGEPLALHPALSRLSEVIAATHPDRYTSASVDSVLNDVTVNRSVGDLFDIESWNLHDVTIPTSAVPLERSTRPQAVSRTLDGDFTHLLPATLSYTQIDQLLSDPQEWVLSRALGLVRGFTFDIPTDNRMIGTLVHAVVEHLVRSADVDRGAAPSAAKIAATFDDLVPRFASELLPPGQLARRNAIRSTAVASLTHLFTVAQKRGFTITGTEVDFTFDWTLTVAGTPRQIQLRGQRDLEGEFVDGRLVIIDLKWANFEKRYRTMIRDEEAVQLSVYSRTTEPSPQAHPLTSYFMLKQGRYVSTDAALDPNSTGEADSLDDDGNGLGGDPAGLWPRIEESVEHALSNIVAGRFESPNADIHAALGTNPGEAGSEVDKALKEFKNEELEEGRLFVTKRQAFSDLNLIYGIAGDHS</sequence>
<keyword evidence="1" id="KW-0227">DNA damage</keyword>
<keyword evidence="2" id="KW-0378">Hydrolase</keyword>
<evidence type="ECO:0000256" key="4">
    <source>
        <dbReference type="SAM" id="MobiDB-lite"/>
    </source>
</evidence>
<keyword evidence="2" id="KW-0547">Nucleotide-binding</keyword>
<proteinExistence type="predicted"/>
<name>A0ABY5SJV0_9MICO</name>
<keyword evidence="7" id="KW-1185">Reference proteome</keyword>
<keyword evidence="3" id="KW-0234">DNA repair</keyword>
<evidence type="ECO:0000256" key="1">
    <source>
        <dbReference type="ARBA" id="ARBA00022763"/>
    </source>
</evidence>
<evidence type="ECO:0000313" key="7">
    <source>
        <dbReference type="Proteomes" id="UP001064879"/>
    </source>
</evidence>
<protein>
    <submittedName>
        <fullName evidence="6">PD-(D/E)XK nuclease family protein</fullName>
    </submittedName>
</protein>
<gene>
    <name evidence="6" type="ORF">L1F31_11385</name>
</gene>